<feature type="domain" description="CCHC-type" evidence="3">
    <location>
        <begin position="273"/>
        <end position="286"/>
    </location>
</feature>
<dbReference type="PANTHER" id="PTHR35317:SF43">
    <property type="entry name" value="TRANSMEMBRANE PROTEIN"/>
    <property type="match status" value="1"/>
</dbReference>
<evidence type="ECO:0000313" key="4">
    <source>
        <dbReference type="EMBL" id="KAA8524984.1"/>
    </source>
</evidence>
<dbReference type="GO" id="GO:0003676">
    <property type="term" value="F:nucleic acid binding"/>
    <property type="evidence" value="ECO:0007669"/>
    <property type="project" value="InterPro"/>
</dbReference>
<evidence type="ECO:0000313" key="5">
    <source>
        <dbReference type="Proteomes" id="UP000325577"/>
    </source>
</evidence>
<dbReference type="EMBL" id="CM018047">
    <property type="protein sequence ID" value="KAA8524984.1"/>
    <property type="molecule type" value="Genomic_DNA"/>
</dbReference>
<dbReference type="GO" id="GO:0008270">
    <property type="term" value="F:zinc ion binding"/>
    <property type="evidence" value="ECO:0007669"/>
    <property type="project" value="UniProtKB-KW"/>
</dbReference>
<proteinExistence type="predicted"/>
<keyword evidence="1" id="KW-0863">Zinc-finger</keyword>
<organism evidence="4 5">
    <name type="scientific">Nyssa sinensis</name>
    <dbReference type="NCBI Taxonomy" id="561372"/>
    <lineage>
        <taxon>Eukaryota</taxon>
        <taxon>Viridiplantae</taxon>
        <taxon>Streptophyta</taxon>
        <taxon>Embryophyta</taxon>
        <taxon>Tracheophyta</taxon>
        <taxon>Spermatophyta</taxon>
        <taxon>Magnoliopsida</taxon>
        <taxon>eudicotyledons</taxon>
        <taxon>Gunneridae</taxon>
        <taxon>Pentapetalae</taxon>
        <taxon>asterids</taxon>
        <taxon>Cornales</taxon>
        <taxon>Nyssaceae</taxon>
        <taxon>Nyssa</taxon>
    </lineage>
</organism>
<evidence type="ECO:0000256" key="1">
    <source>
        <dbReference type="PROSITE-ProRule" id="PRU00047"/>
    </source>
</evidence>
<gene>
    <name evidence="4" type="ORF">F0562_011378</name>
</gene>
<dbReference type="Proteomes" id="UP000325577">
    <property type="component" value="Linkage Group LG4"/>
</dbReference>
<dbReference type="Pfam" id="PF14223">
    <property type="entry name" value="Retrotran_gag_2"/>
    <property type="match status" value="1"/>
</dbReference>
<evidence type="ECO:0000259" key="3">
    <source>
        <dbReference type="PROSITE" id="PS50158"/>
    </source>
</evidence>
<dbReference type="InterPro" id="IPR001878">
    <property type="entry name" value="Znf_CCHC"/>
</dbReference>
<sequence>MSLTVHPNLVNIEAINILLDDDMVAYVAISSASNITASINSIPMLNDTNFKTWHENLQIVLGVMDLDLALRVSSPAPLTDESSSDEKRDFERWEKSNRMCLMIIKKAIPEAFRGTISETIKTAKEFLEEIKNRFAKNEKSETSTLLANLISMRYKGNGNIREYIMEMSHLVSKLRAHKLDLSEDLLVHLVLISLPTQFSQFKVSYNCQKETWSLNELISHCVQEEERLKQEKIESAHLAGTSKDKGKKRKKDKEAAEVPYQKKQHKEKNVDGCFFCGATGHKKKQCTHYHAWRAKKGTLLNLVCSEVNLTSVPKHTWWIDSGATTHISVSMQGCLSCRKPNDGERYIFVGDGKKVEVEAIGIFRGYKFYDPNTRSIFETGNARFFEDVEFDGGDKDRDFVFEEEYVDIPTTVIDINQAPIPDIVQEADPSQNNIQEPPIPEEQTLPPLEPTPLRRSTRERRSAVPDDYIVFLQEHEFDIVKYSVFIHSDFVWFDLTKV</sequence>
<accession>A0A5J5A4A9</accession>
<dbReference type="OrthoDB" id="1289465at2759"/>
<dbReference type="PANTHER" id="PTHR35317">
    <property type="entry name" value="OS04G0629600 PROTEIN"/>
    <property type="match status" value="1"/>
</dbReference>
<keyword evidence="1" id="KW-0862">Zinc</keyword>
<dbReference type="PROSITE" id="PS50158">
    <property type="entry name" value="ZF_CCHC"/>
    <property type="match status" value="1"/>
</dbReference>
<protein>
    <recommendedName>
        <fullName evidence="3">CCHC-type domain-containing protein</fullName>
    </recommendedName>
</protein>
<keyword evidence="1" id="KW-0479">Metal-binding</keyword>
<keyword evidence="5" id="KW-1185">Reference proteome</keyword>
<evidence type="ECO:0000256" key="2">
    <source>
        <dbReference type="SAM" id="MobiDB-lite"/>
    </source>
</evidence>
<reference evidence="4 5" key="1">
    <citation type="submission" date="2019-09" db="EMBL/GenBank/DDBJ databases">
        <title>A chromosome-level genome assembly of the Chinese tupelo Nyssa sinensis.</title>
        <authorList>
            <person name="Yang X."/>
            <person name="Kang M."/>
            <person name="Yang Y."/>
            <person name="Xiong H."/>
            <person name="Wang M."/>
            <person name="Zhang Z."/>
            <person name="Wang Z."/>
            <person name="Wu H."/>
            <person name="Ma T."/>
            <person name="Liu J."/>
            <person name="Xi Z."/>
        </authorList>
    </citation>
    <scope>NUCLEOTIDE SEQUENCE [LARGE SCALE GENOMIC DNA]</scope>
    <source>
        <strain evidence="4">J267</strain>
        <tissue evidence="4">Leaf</tissue>
    </source>
</reference>
<dbReference type="AlphaFoldDB" id="A0A5J5A4A9"/>
<name>A0A5J5A4A9_9ASTE</name>
<feature type="region of interest" description="Disordered" evidence="2">
    <location>
        <begin position="233"/>
        <end position="261"/>
    </location>
</feature>
<feature type="region of interest" description="Disordered" evidence="2">
    <location>
        <begin position="428"/>
        <end position="460"/>
    </location>
</feature>